<accession>A0A8S3JTS6</accession>
<reference evidence="2" key="1">
    <citation type="submission" date="2021-02" db="EMBL/GenBank/DDBJ databases">
        <authorList>
            <person name="Nowell W R."/>
        </authorList>
    </citation>
    <scope>NUCLEOTIDE SEQUENCE</scope>
</reference>
<sequence>TISDRLQQNEHALNKLIQLAERLKHEIPRSQYQQLQSKIEQRQEHLQTLIRTCQQARGEHEQMVKTQNKLNEELISINDWFKRLIHELTQPIDLNLSLNNVNDIQDSMTQLDASIDQRLLRLDQALRDEPNLISSNDKEIRERLNTVEELKLQVK</sequence>
<proteinExistence type="predicted"/>
<evidence type="ECO:0000256" key="1">
    <source>
        <dbReference type="SAM" id="Coils"/>
    </source>
</evidence>
<dbReference type="Proteomes" id="UP000676336">
    <property type="component" value="Unassembled WGS sequence"/>
</dbReference>
<comment type="caution">
    <text evidence="2">The sequence shown here is derived from an EMBL/GenBank/DDBJ whole genome shotgun (WGS) entry which is preliminary data.</text>
</comment>
<feature type="coiled-coil region" evidence="1">
    <location>
        <begin position="6"/>
        <end position="73"/>
    </location>
</feature>
<protein>
    <submittedName>
        <fullName evidence="2">Uncharacterized protein</fullName>
    </submittedName>
</protein>
<gene>
    <name evidence="2" type="ORF">SMN809_LOCUS81719</name>
</gene>
<organism evidence="2 3">
    <name type="scientific">Rotaria magnacalcarata</name>
    <dbReference type="NCBI Taxonomy" id="392030"/>
    <lineage>
        <taxon>Eukaryota</taxon>
        <taxon>Metazoa</taxon>
        <taxon>Spiralia</taxon>
        <taxon>Gnathifera</taxon>
        <taxon>Rotifera</taxon>
        <taxon>Eurotatoria</taxon>
        <taxon>Bdelloidea</taxon>
        <taxon>Philodinida</taxon>
        <taxon>Philodinidae</taxon>
        <taxon>Rotaria</taxon>
    </lineage>
</organism>
<feature type="non-terminal residue" evidence="2">
    <location>
        <position position="1"/>
    </location>
</feature>
<name>A0A8S3JTS6_9BILA</name>
<evidence type="ECO:0000313" key="3">
    <source>
        <dbReference type="Proteomes" id="UP000676336"/>
    </source>
</evidence>
<keyword evidence="1" id="KW-0175">Coiled coil</keyword>
<feature type="non-terminal residue" evidence="2">
    <location>
        <position position="155"/>
    </location>
</feature>
<dbReference type="Gene3D" id="1.20.58.60">
    <property type="match status" value="1"/>
</dbReference>
<dbReference type="EMBL" id="CAJOBI010349241">
    <property type="protein sequence ID" value="CAF5220073.1"/>
    <property type="molecule type" value="Genomic_DNA"/>
</dbReference>
<evidence type="ECO:0000313" key="2">
    <source>
        <dbReference type="EMBL" id="CAF5220073.1"/>
    </source>
</evidence>
<dbReference type="AlphaFoldDB" id="A0A8S3JTS6"/>